<dbReference type="InterPro" id="IPR028939">
    <property type="entry name" value="P5C_Rdtase_cat_N"/>
</dbReference>
<dbReference type="Pfam" id="PF03807">
    <property type="entry name" value="F420_oxidored"/>
    <property type="match status" value="1"/>
</dbReference>
<dbReference type="InterPro" id="IPR051267">
    <property type="entry name" value="STEAP_metalloreductase"/>
</dbReference>
<name>A0ABT0UPA2_9ACTN</name>
<comment type="caution">
    <text evidence="3">The sequence shown here is derived from an EMBL/GenBank/DDBJ whole genome shotgun (WGS) entry which is preliminary data.</text>
</comment>
<dbReference type="PANTHER" id="PTHR14239">
    <property type="entry name" value="DUDULIN-RELATED"/>
    <property type="match status" value="1"/>
</dbReference>
<proteinExistence type="predicted"/>
<evidence type="ECO:0000313" key="4">
    <source>
        <dbReference type="Proteomes" id="UP001431429"/>
    </source>
</evidence>
<organism evidence="3 4">
    <name type="scientific">Streptomyces albipurpureus</name>
    <dbReference type="NCBI Taxonomy" id="2897419"/>
    <lineage>
        <taxon>Bacteria</taxon>
        <taxon>Bacillati</taxon>
        <taxon>Actinomycetota</taxon>
        <taxon>Actinomycetes</taxon>
        <taxon>Kitasatosporales</taxon>
        <taxon>Streptomycetaceae</taxon>
        <taxon>Streptomyces</taxon>
    </lineage>
</organism>
<evidence type="ECO:0000313" key="3">
    <source>
        <dbReference type="EMBL" id="MCM2390433.1"/>
    </source>
</evidence>
<dbReference type="PANTHER" id="PTHR14239:SF10">
    <property type="entry name" value="REDUCTASE"/>
    <property type="match status" value="1"/>
</dbReference>
<accession>A0ABT0UPA2</accession>
<dbReference type="SUPFAM" id="SSF51735">
    <property type="entry name" value="NAD(P)-binding Rossmann-fold domains"/>
    <property type="match status" value="1"/>
</dbReference>
<dbReference type="RefSeq" id="WP_250920758.1">
    <property type="nucleotide sequence ID" value="NZ_JAMQAW010000024.1"/>
</dbReference>
<keyword evidence="1" id="KW-0560">Oxidoreductase</keyword>
<evidence type="ECO:0000259" key="2">
    <source>
        <dbReference type="Pfam" id="PF03807"/>
    </source>
</evidence>
<gene>
    <name evidence="3" type="ORF">NBG84_19390</name>
</gene>
<dbReference type="InterPro" id="IPR036291">
    <property type="entry name" value="NAD(P)-bd_dom_sf"/>
</dbReference>
<keyword evidence="4" id="KW-1185">Reference proteome</keyword>
<sequence>MTTAIVGTGNIGSRLAANLVAGDQSILVASRSVDSARELADRLGDRATAVTVDEAVDAADVLVLAVWFDTIKELLAKYGDRLNGKIIVDPSNPIAPDGQGGFSKTLPETESAGRTLAAQAPSGARLVKAFGTLSADSLSSAARRTPHRGVAFYATDDDAAGQAVADLIQAAGFDPLKVGGIDQSIRIEVFGDLHEFTVGAVLSLDEAKELV</sequence>
<dbReference type="Proteomes" id="UP001431429">
    <property type="component" value="Unassembled WGS sequence"/>
</dbReference>
<reference evidence="3" key="1">
    <citation type="submission" date="2022-06" db="EMBL/GenBank/DDBJ databases">
        <title>Genome public.</title>
        <authorList>
            <person name="Sun Q."/>
        </authorList>
    </citation>
    <scope>NUCLEOTIDE SEQUENCE</scope>
    <source>
        <strain evidence="3">CWNU-1</strain>
    </source>
</reference>
<dbReference type="EMBL" id="JAMQAW010000024">
    <property type="protein sequence ID" value="MCM2390433.1"/>
    <property type="molecule type" value="Genomic_DNA"/>
</dbReference>
<dbReference type="Gene3D" id="3.40.50.720">
    <property type="entry name" value="NAD(P)-binding Rossmann-like Domain"/>
    <property type="match status" value="1"/>
</dbReference>
<protein>
    <submittedName>
        <fullName evidence="3">NAD(P)-binding domain-containing protein</fullName>
    </submittedName>
</protein>
<feature type="domain" description="Pyrroline-5-carboxylate reductase catalytic N-terminal" evidence="2">
    <location>
        <begin position="4"/>
        <end position="93"/>
    </location>
</feature>
<evidence type="ECO:0000256" key="1">
    <source>
        <dbReference type="ARBA" id="ARBA00023002"/>
    </source>
</evidence>